<dbReference type="RefSeq" id="WP_132949176.1">
    <property type="nucleotide sequence ID" value="NZ_BSVG01000006.1"/>
</dbReference>
<sequence length="53" mass="6269">MGKHSKKKFYDNLYSNPFQQPWANPKHAHSQVNGETQQTQHAIVLEYDVRKRS</sequence>
<dbReference type="InterPro" id="IPR025413">
    <property type="entry name" value="YpzG-like"/>
</dbReference>
<feature type="compositionally biased region" description="Polar residues" evidence="1">
    <location>
        <begin position="30"/>
        <end position="39"/>
    </location>
</feature>
<dbReference type="Proteomes" id="UP000295658">
    <property type="component" value="Unassembled WGS sequence"/>
</dbReference>
<gene>
    <name evidence="2" type="ORF">EDD69_11425</name>
</gene>
<proteinExistence type="predicted"/>
<feature type="region of interest" description="Disordered" evidence="1">
    <location>
        <begin position="20"/>
        <end position="39"/>
    </location>
</feature>
<dbReference type="Pfam" id="PF14139">
    <property type="entry name" value="YpzG"/>
    <property type="match status" value="1"/>
</dbReference>
<dbReference type="AlphaFoldDB" id="A0A4R1QF82"/>
<dbReference type="EMBL" id="SLUL01000014">
    <property type="protein sequence ID" value="TCL46768.1"/>
    <property type="molecule type" value="Genomic_DNA"/>
</dbReference>
<accession>A0A4R1QF82</accession>
<evidence type="ECO:0000256" key="1">
    <source>
        <dbReference type="SAM" id="MobiDB-lite"/>
    </source>
</evidence>
<evidence type="ECO:0000313" key="3">
    <source>
        <dbReference type="Proteomes" id="UP000295658"/>
    </source>
</evidence>
<evidence type="ECO:0000313" key="2">
    <source>
        <dbReference type="EMBL" id="TCL46768.1"/>
    </source>
</evidence>
<protein>
    <submittedName>
        <fullName evidence="2">YpzG-like protein</fullName>
    </submittedName>
</protein>
<comment type="caution">
    <text evidence="2">The sequence shown here is derived from an EMBL/GenBank/DDBJ whole genome shotgun (WGS) entry which is preliminary data.</text>
</comment>
<organism evidence="2 3">
    <name type="scientific">Thermolongibacillus altinsuensis</name>
    <dbReference type="NCBI Taxonomy" id="575256"/>
    <lineage>
        <taxon>Bacteria</taxon>
        <taxon>Bacillati</taxon>
        <taxon>Bacillota</taxon>
        <taxon>Bacilli</taxon>
        <taxon>Bacillales</taxon>
        <taxon>Anoxybacillaceae</taxon>
        <taxon>Thermolongibacillus</taxon>
    </lineage>
</organism>
<keyword evidence="3" id="KW-1185">Reference proteome</keyword>
<dbReference type="OrthoDB" id="2691863at2"/>
<name>A0A4R1QF82_9BACL</name>
<reference evidence="2 3" key="1">
    <citation type="submission" date="2019-03" db="EMBL/GenBank/DDBJ databases">
        <title>Genomic Encyclopedia of Type Strains, Phase IV (KMG-IV): sequencing the most valuable type-strain genomes for metagenomic binning, comparative biology and taxonomic classification.</title>
        <authorList>
            <person name="Goeker M."/>
        </authorList>
    </citation>
    <scope>NUCLEOTIDE SEQUENCE [LARGE SCALE GENOMIC DNA]</scope>
    <source>
        <strain evidence="2 3">DSM 24979</strain>
    </source>
</reference>